<dbReference type="PROSITE" id="PS50234">
    <property type="entry name" value="VWFA"/>
    <property type="match status" value="1"/>
</dbReference>
<dbReference type="InterPro" id="IPR050525">
    <property type="entry name" value="ECM_Assembly_Org"/>
</dbReference>
<dbReference type="Gene3D" id="3.40.50.410">
    <property type="entry name" value="von Willebrand factor, type A domain"/>
    <property type="match status" value="2"/>
</dbReference>
<sequence>MRTQMFTQQNGDRPSVANIAILLTDGVSNVNAFDTIPEAEKVRADNIHIYGIDSGNVRIGAVLYSTDVEIQFHLNEYSTKQEVIDAVREIPYVYGSTNTYGGLNVMRTQMFTQQNGDRPSVANIAILLTVGVSNVNAFDTIPEAEKVRADNIHIYGIGIGLADTKELSKIASPPISENMFVVKTFDELSVLKEKVFEQFYPGRYEHV</sequence>
<dbReference type="Pfam" id="PF00092">
    <property type="entry name" value="VWA"/>
    <property type="match status" value="1"/>
</dbReference>
<dbReference type="Proteomes" id="UP000597762">
    <property type="component" value="Unassembled WGS sequence"/>
</dbReference>
<dbReference type="InterPro" id="IPR002035">
    <property type="entry name" value="VWF_A"/>
</dbReference>
<name>A0A812BYX0_ACAPH</name>
<dbReference type="PANTHER" id="PTHR24020">
    <property type="entry name" value="COLLAGEN ALPHA"/>
    <property type="match status" value="1"/>
</dbReference>
<proteinExistence type="predicted"/>
<protein>
    <recommendedName>
        <fullName evidence="1">VWFA domain-containing protein</fullName>
    </recommendedName>
</protein>
<feature type="domain" description="VWFA" evidence="1">
    <location>
        <begin position="19"/>
        <end position="199"/>
    </location>
</feature>
<evidence type="ECO:0000313" key="2">
    <source>
        <dbReference type="EMBL" id="CAE1248471.1"/>
    </source>
</evidence>
<dbReference type="SMART" id="SM00327">
    <property type="entry name" value="VWA"/>
    <property type="match status" value="1"/>
</dbReference>
<organism evidence="2 3">
    <name type="scientific">Acanthosepion pharaonis</name>
    <name type="common">Pharaoh cuttlefish</name>
    <name type="synonym">Sepia pharaonis</name>
    <dbReference type="NCBI Taxonomy" id="158019"/>
    <lineage>
        <taxon>Eukaryota</taxon>
        <taxon>Metazoa</taxon>
        <taxon>Spiralia</taxon>
        <taxon>Lophotrochozoa</taxon>
        <taxon>Mollusca</taxon>
        <taxon>Cephalopoda</taxon>
        <taxon>Coleoidea</taxon>
        <taxon>Decapodiformes</taxon>
        <taxon>Sepiida</taxon>
        <taxon>Sepiina</taxon>
        <taxon>Sepiidae</taxon>
        <taxon>Acanthosepion</taxon>
    </lineage>
</organism>
<comment type="caution">
    <text evidence="2">The sequence shown here is derived from an EMBL/GenBank/DDBJ whole genome shotgun (WGS) entry which is preliminary data.</text>
</comment>
<dbReference type="EMBL" id="CAHIKZ030001001">
    <property type="protein sequence ID" value="CAE1248471.1"/>
    <property type="molecule type" value="Genomic_DNA"/>
</dbReference>
<keyword evidence="3" id="KW-1185">Reference proteome</keyword>
<dbReference type="SUPFAM" id="SSF53300">
    <property type="entry name" value="vWA-like"/>
    <property type="match status" value="2"/>
</dbReference>
<evidence type="ECO:0000313" key="3">
    <source>
        <dbReference type="Proteomes" id="UP000597762"/>
    </source>
</evidence>
<gene>
    <name evidence="2" type="ORF">SPHA_26194</name>
</gene>
<dbReference type="AlphaFoldDB" id="A0A812BYX0"/>
<reference evidence="2" key="1">
    <citation type="submission" date="2021-01" db="EMBL/GenBank/DDBJ databases">
        <authorList>
            <person name="Li R."/>
            <person name="Bekaert M."/>
        </authorList>
    </citation>
    <scope>NUCLEOTIDE SEQUENCE</scope>
    <source>
        <strain evidence="2">Farmed</strain>
    </source>
</reference>
<evidence type="ECO:0000259" key="1">
    <source>
        <dbReference type="PROSITE" id="PS50234"/>
    </source>
</evidence>
<dbReference type="PANTHER" id="PTHR24020:SF84">
    <property type="entry name" value="VWFA DOMAIN-CONTAINING PROTEIN"/>
    <property type="match status" value="1"/>
</dbReference>
<dbReference type="OrthoDB" id="199024at2759"/>
<accession>A0A812BYX0</accession>
<dbReference type="InterPro" id="IPR036465">
    <property type="entry name" value="vWFA_dom_sf"/>
</dbReference>